<protein>
    <submittedName>
        <fullName evidence="1">Uncharacterized protein</fullName>
    </submittedName>
</protein>
<gene>
    <name evidence="1" type="ORF">ACFO0D_05975</name>
</gene>
<proteinExistence type="predicted"/>
<sequence length="51" mass="5753">MSDFEGEVGFSDASWPPECQELDVRLGEQVLSKAEVSVTANKWVRGEWEHS</sequence>
<dbReference type="Proteomes" id="UP001595952">
    <property type="component" value="Unassembled WGS sequence"/>
</dbReference>
<organism evidence="1 2">
    <name type="scientific">Deinococcus hohokamensis</name>
    <dbReference type="NCBI Taxonomy" id="309883"/>
    <lineage>
        <taxon>Bacteria</taxon>
        <taxon>Thermotogati</taxon>
        <taxon>Deinococcota</taxon>
        <taxon>Deinococci</taxon>
        <taxon>Deinococcales</taxon>
        <taxon>Deinococcaceae</taxon>
        <taxon>Deinococcus</taxon>
    </lineage>
</organism>
<accession>A0ABV9I6S2</accession>
<keyword evidence="2" id="KW-1185">Reference proteome</keyword>
<evidence type="ECO:0000313" key="1">
    <source>
        <dbReference type="EMBL" id="MFC4637884.1"/>
    </source>
</evidence>
<evidence type="ECO:0000313" key="2">
    <source>
        <dbReference type="Proteomes" id="UP001595952"/>
    </source>
</evidence>
<comment type="caution">
    <text evidence="1">The sequence shown here is derived from an EMBL/GenBank/DDBJ whole genome shotgun (WGS) entry which is preliminary data.</text>
</comment>
<name>A0ABV9I6S2_9DEIO</name>
<dbReference type="EMBL" id="JBHSEI010000002">
    <property type="protein sequence ID" value="MFC4637884.1"/>
    <property type="molecule type" value="Genomic_DNA"/>
</dbReference>
<reference evidence="2" key="1">
    <citation type="journal article" date="2019" name="Int. J. Syst. Evol. Microbiol.">
        <title>The Global Catalogue of Microorganisms (GCM) 10K type strain sequencing project: providing services to taxonomists for standard genome sequencing and annotation.</title>
        <authorList>
            <consortium name="The Broad Institute Genomics Platform"/>
            <consortium name="The Broad Institute Genome Sequencing Center for Infectious Disease"/>
            <person name="Wu L."/>
            <person name="Ma J."/>
        </authorList>
    </citation>
    <scope>NUCLEOTIDE SEQUENCE [LARGE SCALE GENOMIC DNA]</scope>
    <source>
        <strain evidence="2">CCUG 55995</strain>
    </source>
</reference>